<dbReference type="OrthoDB" id="9049585at2759"/>
<feature type="domain" description="Ig-like" evidence="4">
    <location>
        <begin position="38"/>
        <end position="136"/>
    </location>
</feature>
<dbReference type="Proteomes" id="UP000694569">
    <property type="component" value="Unplaced"/>
</dbReference>
<organism evidence="5 6">
    <name type="scientific">Leptobrachium leishanense</name>
    <name type="common">Leishan spiny toad</name>
    <dbReference type="NCBI Taxonomy" id="445787"/>
    <lineage>
        <taxon>Eukaryota</taxon>
        <taxon>Metazoa</taxon>
        <taxon>Chordata</taxon>
        <taxon>Craniata</taxon>
        <taxon>Vertebrata</taxon>
        <taxon>Euteleostomi</taxon>
        <taxon>Amphibia</taxon>
        <taxon>Batrachia</taxon>
        <taxon>Anura</taxon>
        <taxon>Pelobatoidea</taxon>
        <taxon>Megophryidae</taxon>
        <taxon>Leptobrachium</taxon>
    </lineage>
</organism>
<evidence type="ECO:0000256" key="3">
    <source>
        <dbReference type="SAM" id="Phobius"/>
    </source>
</evidence>
<keyword evidence="2" id="KW-0393">Immunoglobulin domain</keyword>
<dbReference type="GeneTree" id="ENSGT01030000234920"/>
<dbReference type="PANTHER" id="PTHR23411">
    <property type="entry name" value="TAPASIN"/>
    <property type="match status" value="1"/>
</dbReference>
<dbReference type="AlphaFoldDB" id="A0A8C5Q1G6"/>
<keyword evidence="1" id="KW-1015">Disulfide bond</keyword>
<protein>
    <recommendedName>
        <fullName evidence="4">Ig-like domain-containing protein</fullName>
    </recommendedName>
</protein>
<dbReference type="InterPro" id="IPR013783">
    <property type="entry name" value="Ig-like_fold"/>
</dbReference>
<dbReference type="SMART" id="SM00407">
    <property type="entry name" value="IGc1"/>
    <property type="match status" value="1"/>
</dbReference>
<dbReference type="FunFam" id="2.60.40.10:FF:000283">
    <property type="entry name" value="Immunoglobulin kappa constant"/>
    <property type="match status" value="1"/>
</dbReference>
<reference evidence="5" key="2">
    <citation type="submission" date="2025-09" db="UniProtKB">
        <authorList>
            <consortium name="Ensembl"/>
        </authorList>
    </citation>
    <scope>IDENTIFICATION</scope>
</reference>
<dbReference type="InterPro" id="IPR007110">
    <property type="entry name" value="Ig-like_dom"/>
</dbReference>
<keyword evidence="6" id="KW-1185">Reference proteome</keyword>
<evidence type="ECO:0000259" key="4">
    <source>
        <dbReference type="PROSITE" id="PS50835"/>
    </source>
</evidence>
<sequence>GDVFIHPCTAVNTGNTKLFFGEGTILSVIEQGKKLIVPKVTIFNPNPKELKDHEHASFVCVASGFYPEHVSITWKVNGEKRQTYDQNKATENNDKTYSISRRLSVTKDEYFTPSNTFQCEASFPDKEIGTDSKVVNGKPACSKAKKDQYRIEVNNGKLSYIMVLCKSALYAIVVAAIMLRKKMKSSTY</sequence>
<evidence type="ECO:0000313" key="5">
    <source>
        <dbReference type="Ensembl" id="ENSLLEP00000031031.1"/>
    </source>
</evidence>
<reference evidence="5" key="1">
    <citation type="submission" date="2025-08" db="UniProtKB">
        <authorList>
            <consortium name="Ensembl"/>
        </authorList>
    </citation>
    <scope>IDENTIFICATION</scope>
</reference>
<proteinExistence type="predicted"/>
<evidence type="ECO:0000313" key="6">
    <source>
        <dbReference type="Proteomes" id="UP000694569"/>
    </source>
</evidence>
<dbReference type="InterPro" id="IPR050380">
    <property type="entry name" value="Immune_Resp_Modulators"/>
</dbReference>
<dbReference type="PROSITE" id="PS50835">
    <property type="entry name" value="IG_LIKE"/>
    <property type="match status" value="1"/>
</dbReference>
<keyword evidence="3" id="KW-0812">Transmembrane</keyword>
<dbReference type="InterPro" id="IPR003597">
    <property type="entry name" value="Ig_C1-set"/>
</dbReference>
<keyword evidence="3" id="KW-1133">Transmembrane helix</keyword>
<dbReference type="Pfam" id="PF07654">
    <property type="entry name" value="C1-set"/>
    <property type="match status" value="1"/>
</dbReference>
<feature type="transmembrane region" description="Helical" evidence="3">
    <location>
        <begin position="158"/>
        <end position="179"/>
    </location>
</feature>
<accession>A0A8C5Q1G6</accession>
<dbReference type="InterPro" id="IPR036179">
    <property type="entry name" value="Ig-like_dom_sf"/>
</dbReference>
<dbReference type="Ensembl" id="ENSLLET00000032222.1">
    <property type="protein sequence ID" value="ENSLLEP00000031031.1"/>
    <property type="gene ID" value="ENSLLEG00000019572.1"/>
</dbReference>
<evidence type="ECO:0000256" key="1">
    <source>
        <dbReference type="ARBA" id="ARBA00023157"/>
    </source>
</evidence>
<evidence type="ECO:0000256" key="2">
    <source>
        <dbReference type="ARBA" id="ARBA00023319"/>
    </source>
</evidence>
<keyword evidence="3" id="KW-0472">Membrane</keyword>
<dbReference type="SUPFAM" id="SSF48726">
    <property type="entry name" value="Immunoglobulin"/>
    <property type="match status" value="1"/>
</dbReference>
<dbReference type="Gene3D" id="2.60.40.10">
    <property type="entry name" value="Immunoglobulins"/>
    <property type="match status" value="1"/>
</dbReference>
<name>A0A8C5Q1G6_9ANUR</name>